<evidence type="ECO:0008006" key="3">
    <source>
        <dbReference type="Google" id="ProtNLM"/>
    </source>
</evidence>
<name>A0AAP0IMT0_9MAGN</name>
<sequence>MPSFDAAVKEILFEETRLGLVNSTPASEVALATTPSWSKSTVPYCKNCKRTGHSFVNCPTVECRYCH</sequence>
<dbReference type="AlphaFoldDB" id="A0AAP0IMT0"/>
<gene>
    <name evidence="1" type="ORF">Scep_016238</name>
</gene>
<proteinExistence type="predicted"/>
<reference evidence="1 2" key="1">
    <citation type="submission" date="2024-01" db="EMBL/GenBank/DDBJ databases">
        <title>Genome assemblies of Stephania.</title>
        <authorList>
            <person name="Yang L."/>
        </authorList>
    </citation>
    <scope>NUCLEOTIDE SEQUENCE [LARGE SCALE GENOMIC DNA]</scope>
    <source>
        <strain evidence="1">JXDWG</strain>
        <tissue evidence="1">Leaf</tissue>
    </source>
</reference>
<comment type="caution">
    <text evidence="1">The sequence shown here is derived from an EMBL/GenBank/DDBJ whole genome shotgun (WGS) entry which is preliminary data.</text>
</comment>
<keyword evidence="2" id="KW-1185">Reference proteome</keyword>
<organism evidence="1 2">
    <name type="scientific">Stephania cephalantha</name>
    <dbReference type="NCBI Taxonomy" id="152367"/>
    <lineage>
        <taxon>Eukaryota</taxon>
        <taxon>Viridiplantae</taxon>
        <taxon>Streptophyta</taxon>
        <taxon>Embryophyta</taxon>
        <taxon>Tracheophyta</taxon>
        <taxon>Spermatophyta</taxon>
        <taxon>Magnoliopsida</taxon>
        <taxon>Ranunculales</taxon>
        <taxon>Menispermaceae</taxon>
        <taxon>Menispermoideae</taxon>
        <taxon>Cissampelideae</taxon>
        <taxon>Stephania</taxon>
    </lineage>
</organism>
<evidence type="ECO:0000313" key="1">
    <source>
        <dbReference type="EMBL" id="KAK9118145.1"/>
    </source>
</evidence>
<protein>
    <recommendedName>
        <fullName evidence="3">CCHC-type domain-containing protein</fullName>
    </recommendedName>
</protein>
<accession>A0AAP0IMT0</accession>
<evidence type="ECO:0000313" key="2">
    <source>
        <dbReference type="Proteomes" id="UP001419268"/>
    </source>
</evidence>
<dbReference type="Proteomes" id="UP001419268">
    <property type="component" value="Unassembled WGS sequence"/>
</dbReference>
<dbReference type="EMBL" id="JBBNAG010000007">
    <property type="protein sequence ID" value="KAK9118145.1"/>
    <property type="molecule type" value="Genomic_DNA"/>
</dbReference>